<evidence type="ECO:0000313" key="9">
    <source>
        <dbReference type="RefSeq" id="XP_034235326.1"/>
    </source>
</evidence>
<feature type="domain" description="Cyclin C-terminal" evidence="6">
    <location>
        <begin position="142"/>
        <end position="271"/>
    </location>
</feature>
<dbReference type="PANTHER" id="PTHR10177">
    <property type="entry name" value="CYCLINS"/>
    <property type="match status" value="1"/>
</dbReference>
<dbReference type="SMART" id="SM01332">
    <property type="entry name" value="Cyclin_C"/>
    <property type="match status" value="1"/>
</dbReference>
<reference evidence="8 9" key="1">
    <citation type="submission" date="2025-04" db="UniProtKB">
        <authorList>
            <consortium name="RefSeq"/>
        </authorList>
    </citation>
    <scope>IDENTIFICATION</scope>
    <source>
        <tissue evidence="8 9">Total insect</tissue>
    </source>
</reference>
<evidence type="ECO:0000256" key="1">
    <source>
        <dbReference type="ARBA" id="ARBA00022618"/>
    </source>
</evidence>
<evidence type="ECO:0000259" key="6">
    <source>
        <dbReference type="SMART" id="SM01332"/>
    </source>
</evidence>
<evidence type="ECO:0000256" key="2">
    <source>
        <dbReference type="ARBA" id="ARBA00023127"/>
    </source>
</evidence>
<keyword evidence="2 4" id="KW-0195">Cyclin</keyword>
<dbReference type="InterPro" id="IPR013763">
    <property type="entry name" value="Cyclin-like_dom"/>
</dbReference>
<evidence type="ECO:0000313" key="7">
    <source>
        <dbReference type="Proteomes" id="UP000515158"/>
    </source>
</evidence>
<dbReference type="KEGG" id="tpal:117641797"/>
<protein>
    <submittedName>
        <fullName evidence="8 9">Cyclin-J isoform X1</fullName>
    </submittedName>
</protein>
<keyword evidence="1" id="KW-0132">Cell division</keyword>
<feature type="domain" description="Cyclin-like" evidence="5">
    <location>
        <begin position="164"/>
        <end position="243"/>
    </location>
</feature>
<dbReference type="CTD" id="38428"/>
<dbReference type="GO" id="GO:0051726">
    <property type="term" value="P:regulation of cell cycle"/>
    <property type="evidence" value="ECO:0007669"/>
    <property type="project" value="UniProtKB-ARBA"/>
</dbReference>
<proteinExistence type="inferred from homology"/>
<dbReference type="OrthoDB" id="285802at2759"/>
<dbReference type="GO" id="GO:0019887">
    <property type="term" value="F:protein kinase regulator activity"/>
    <property type="evidence" value="ECO:0007669"/>
    <property type="project" value="UniProtKB-ARBA"/>
</dbReference>
<dbReference type="Gene3D" id="1.10.472.10">
    <property type="entry name" value="Cyclin-like"/>
    <property type="match status" value="2"/>
</dbReference>
<dbReference type="GeneID" id="117641797"/>
<name>A0A6P8YFQ9_THRPL</name>
<dbReference type="Pfam" id="PF02984">
    <property type="entry name" value="Cyclin_C"/>
    <property type="match status" value="1"/>
</dbReference>
<dbReference type="CDD" id="cd20529">
    <property type="entry name" value="CYCLIN_CCNJ-like_rpt2"/>
    <property type="match status" value="1"/>
</dbReference>
<feature type="domain" description="Cyclin-like" evidence="5">
    <location>
        <begin position="47"/>
        <end position="133"/>
    </location>
</feature>
<dbReference type="RefSeq" id="XP_034235325.1">
    <property type="nucleotide sequence ID" value="XM_034379434.1"/>
</dbReference>
<dbReference type="CDD" id="cd20528">
    <property type="entry name" value="CYCLIN_CCNJ-like_rpt1"/>
    <property type="match status" value="1"/>
</dbReference>
<evidence type="ECO:0000259" key="5">
    <source>
        <dbReference type="SMART" id="SM00385"/>
    </source>
</evidence>
<dbReference type="InterPro" id="IPR039361">
    <property type="entry name" value="Cyclin"/>
</dbReference>
<dbReference type="GO" id="GO:0051301">
    <property type="term" value="P:cell division"/>
    <property type="evidence" value="ECO:0007669"/>
    <property type="project" value="UniProtKB-KW"/>
</dbReference>
<sequence length="294" mass="34333">MSRNKLREAWPLEYAVEHHEIFREKELTRRNFTFASPQIQHRAYLVSWIRVRAEKFNLGTCTVHLSIYLLDIFMDNYNIELEKLHLVALICLQIASKFEEYDIRTPKISQLNSVANNRYSTSDFHDLEVMMLTFFDWNLNIPTAAHFAEYYSLFTVTRTDWDPTEYVSYETFWQEAQRAVKDYLELSLLDMCMIQFMPSVVACACILLARQQLRLAYRWTKELTAITKYVCDDLVLCANAILSRNPNRGSDCKRKVVDSPDMGYATGGSNISTPEGTSRKRRAIREDGHATINY</sequence>
<dbReference type="RefSeq" id="XP_034235326.1">
    <property type="nucleotide sequence ID" value="XM_034379435.1"/>
</dbReference>
<keyword evidence="7" id="KW-1185">Reference proteome</keyword>
<dbReference type="FunFam" id="1.10.472.10:FF:000010">
    <property type="entry name" value="G1/S-specific cyclin Cln1"/>
    <property type="match status" value="1"/>
</dbReference>
<evidence type="ECO:0000256" key="4">
    <source>
        <dbReference type="RuleBase" id="RU000383"/>
    </source>
</evidence>
<dbReference type="InterPro" id="IPR004367">
    <property type="entry name" value="Cyclin_C-dom"/>
</dbReference>
<dbReference type="Pfam" id="PF00134">
    <property type="entry name" value="Cyclin_N"/>
    <property type="match status" value="1"/>
</dbReference>
<dbReference type="InterPro" id="IPR006671">
    <property type="entry name" value="Cyclin_N"/>
</dbReference>
<evidence type="ECO:0000256" key="3">
    <source>
        <dbReference type="ARBA" id="ARBA00023306"/>
    </source>
</evidence>
<dbReference type="InterPro" id="IPR036915">
    <property type="entry name" value="Cyclin-like_sf"/>
</dbReference>
<dbReference type="Proteomes" id="UP000515158">
    <property type="component" value="Unplaced"/>
</dbReference>
<gene>
    <name evidence="8 9" type="primary">LOC117641797</name>
</gene>
<organism evidence="9">
    <name type="scientific">Thrips palmi</name>
    <name type="common">Melon thrips</name>
    <dbReference type="NCBI Taxonomy" id="161013"/>
    <lineage>
        <taxon>Eukaryota</taxon>
        <taxon>Metazoa</taxon>
        <taxon>Ecdysozoa</taxon>
        <taxon>Arthropoda</taxon>
        <taxon>Hexapoda</taxon>
        <taxon>Insecta</taxon>
        <taxon>Pterygota</taxon>
        <taxon>Neoptera</taxon>
        <taxon>Paraneoptera</taxon>
        <taxon>Thysanoptera</taxon>
        <taxon>Terebrantia</taxon>
        <taxon>Thripoidea</taxon>
        <taxon>Thripidae</taxon>
        <taxon>Thrips</taxon>
    </lineage>
</organism>
<evidence type="ECO:0000313" key="8">
    <source>
        <dbReference type="RefSeq" id="XP_034235325.1"/>
    </source>
</evidence>
<keyword evidence="3" id="KW-0131">Cell cycle</keyword>
<dbReference type="AlphaFoldDB" id="A0A6P8YFQ9"/>
<comment type="similarity">
    <text evidence="4">Belongs to the cyclin family.</text>
</comment>
<accession>A0A6P8YFQ9</accession>
<dbReference type="SUPFAM" id="SSF47954">
    <property type="entry name" value="Cyclin-like"/>
    <property type="match status" value="2"/>
</dbReference>
<dbReference type="SMART" id="SM00385">
    <property type="entry name" value="CYCLIN"/>
    <property type="match status" value="2"/>
</dbReference>